<reference evidence="1 2" key="1">
    <citation type="journal article" date="2024" name="G3 (Bethesda)">
        <title>Genome assembly of Hibiscus sabdariffa L. provides insights into metabolisms of medicinal natural products.</title>
        <authorList>
            <person name="Kim T."/>
        </authorList>
    </citation>
    <scope>NUCLEOTIDE SEQUENCE [LARGE SCALE GENOMIC DNA]</scope>
    <source>
        <strain evidence="1">TK-2024</strain>
        <tissue evidence="1">Old leaves</tissue>
    </source>
</reference>
<name>A0ABR2FWU0_9ROSI</name>
<gene>
    <name evidence="1" type="ORF">V6N12_023147</name>
</gene>
<dbReference type="Proteomes" id="UP001472677">
    <property type="component" value="Unassembled WGS sequence"/>
</dbReference>
<evidence type="ECO:0000313" key="1">
    <source>
        <dbReference type="EMBL" id="KAK8588726.1"/>
    </source>
</evidence>
<comment type="caution">
    <text evidence="1">The sequence shown here is derived from an EMBL/GenBank/DDBJ whole genome shotgun (WGS) entry which is preliminary data.</text>
</comment>
<accession>A0ABR2FWU0</accession>
<evidence type="ECO:0000313" key="2">
    <source>
        <dbReference type="Proteomes" id="UP001472677"/>
    </source>
</evidence>
<dbReference type="EMBL" id="JBBPBM010000004">
    <property type="protein sequence ID" value="KAK8588726.1"/>
    <property type="molecule type" value="Genomic_DNA"/>
</dbReference>
<organism evidence="1 2">
    <name type="scientific">Hibiscus sabdariffa</name>
    <name type="common">roselle</name>
    <dbReference type="NCBI Taxonomy" id="183260"/>
    <lineage>
        <taxon>Eukaryota</taxon>
        <taxon>Viridiplantae</taxon>
        <taxon>Streptophyta</taxon>
        <taxon>Embryophyta</taxon>
        <taxon>Tracheophyta</taxon>
        <taxon>Spermatophyta</taxon>
        <taxon>Magnoliopsida</taxon>
        <taxon>eudicotyledons</taxon>
        <taxon>Gunneridae</taxon>
        <taxon>Pentapetalae</taxon>
        <taxon>rosids</taxon>
        <taxon>malvids</taxon>
        <taxon>Malvales</taxon>
        <taxon>Malvaceae</taxon>
        <taxon>Malvoideae</taxon>
        <taxon>Hibiscus</taxon>
    </lineage>
</organism>
<sequence>MARLPDGITELLHHQKLRMKLLNPSRNSVSSFQTFISVTIFTTLKFFRKTTAFFYILLNVTVIVHHQGCFRKSRLGPLVISFEDKDAAQIQEAVQVLARSSIKAHSLYSTSESTVPLIESEHSRC</sequence>
<protein>
    <submittedName>
        <fullName evidence="1">Uncharacterized protein</fullName>
    </submittedName>
</protein>
<proteinExistence type="predicted"/>
<keyword evidence="2" id="KW-1185">Reference proteome</keyword>